<name>A0A4Y7RV30_9FIRM</name>
<proteinExistence type="predicted"/>
<dbReference type="InterPro" id="IPR037219">
    <property type="entry name" value="Peptidase_M41-like"/>
</dbReference>
<dbReference type="GO" id="GO:0004176">
    <property type="term" value="F:ATP-dependent peptidase activity"/>
    <property type="evidence" value="ECO:0007669"/>
    <property type="project" value="InterPro"/>
</dbReference>
<dbReference type="Gene3D" id="1.20.58.760">
    <property type="entry name" value="Peptidase M41"/>
    <property type="match status" value="1"/>
</dbReference>
<dbReference type="EMBL" id="QFFZ01000006">
    <property type="protein sequence ID" value="TEB12620.1"/>
    <property type="molecule type" value="Genomic_DNA"/>
</dbReference>
<dbReference type="GO" id="GO:0005524">
    <property type="term" value="F:ATP binding"/>
    <property type="evidence" value="ECO:0007669"/>
    <property type="project" value="InterPro"/>
</dbReference>
<dbReference type="RefSeq" id="WP_192902786.1">
    <property type="nucleotide sequence ID" value="NZ_QFFZ01000006.1"/>
</dbReference>
<comment type="caution">
    <text evidence="1">The sequence shown here is derived from an EMBL/GenBank/DDBJ whole genome shotgun (WGS) entry which is preliminary data.</text>
</comment>
<reference evidence="1 2" key="1">
    <citation type="journal article" date="2018" name="Environ. Microbiol.">
        <title>Novel energy conservation strategies and behaviour of Pelotomaculum schinkii driving syntrophic propionate catabolism.</title>
        <authorList>
            <person name="Hidalgo-Ahumada C.A.P."/>
            <person name="Nobu M.K."/>
            <person name="Narihiro T."/>
            <person name="Tamaki H."/>
            <person name="Liu W.T."/>
            <person name="Kamagata Y."/>
            <person name="Stams A.J.M."/>
            <person name="Imachi H."/>
            <person name="Sousa D.Z."/>
        </authorList>
    </citation>
    <scope>NUCLEOTIDE SEQUENCE [LARGE SCALE GENOMIC DNA]</scope>
    <source>
        <strain evidence="1 2">MGP</strain>
    </source>
</reference>
<dbReference type="AlphaFoldDB" id="A0A4Y7RV30"/>
<evidence type="ECO:0000313" key="2">
    <source>
        <dbReference type="Proteomes" id="UP000297597"/>
    </source>
</evidence>
<dbReference type="Proteomes" id="UP000297597">
    <property type="component" value="Unassembled WGS sequence"/>
</dbReference>
<gene>
    <name evidence="1" type="ORF">Pmgp_00951</name>
</gene>
<dbReference type="SUPFAM" id="SSF140990">
    <property type="entry name" value="FtsH protease domain-like"/>
    <property type="match status" value="1"/>
</dbReference>
<dbReference type="GO" id="GO:0004222">
    <property type="term" value="F:metalloendopeptidase activity"/>
    <property type="evidence" value="ECO:0007669"/>
    <property type="project" value="InterPro"/>
</dbReference>
<protein>
    <recommendedName>
        <fullName evidence="3">ATP-dependent zinc metalloprotease FtsH</fullName>
    </recommendedName>
</protein>
<accession>A0A4Y7RV30</accession>
<organism evidence="1 2">
    <name type="scientific">Pelotomaculum propionicicum</name>
    <dbReference type="NCBI Taxonomy" id="258475"/>
    <lineage>
        <taxon>Bacteria</taxon>
        <taxon>Bacillati</taxon>
        <taxon>Bacillota</taxon>
        <taxon>Clostridia</taxon>
        <taxon>Eubacteriales</taxon>
        <taxon>Desulfotomaculaceae</taxon>
        <taxon>Pelotomaculum</taxon>
    </lineage>
</organism>
<sequence length="76" mass="8788">MVRSGMSRLGVVCPDTLPQDLKHQTITEIVKVQEEQVKKHVSDYRHIFDQIVEVLLEKEKVTGEQFRSLLSENPVQ</sequence>
<evidence type="ECO:0000313" key="1">
    <source>
        <dbReference type="EMBL" id="TEB12620.1"/>
    </source>
</evidence>
<evidence type="ECO:0008006" key="3">
    <source>
        <dbReference type="Google" id="ProtNLM"/>
    </source>
</evidence>
<dbReference type="GO" id="GO:0006508">
    <property type="term" value="P:proteolysis"/>
    <property type="evidence" value="ECO:0007669"/>
    <property type="project" value="InterPro"/>
</dbReference>
<keyword evidence="2" id="KW-1185">Reference proteome</keyword>